<name>A0A1G7BAZ9_9FLAO</name>
<evidence type="ECO:0000256" key="1">
    <source>
        <dbReference type="SAM" id="Coils"/>
    </source>
</evidence>
<accession>A0A1G7BAZ9</accession>
<keyword evidence="2" id="KW-0812">Transmembrane</keyword>
<dbReference type="STRING" id="1071918.SAMN05421544_10596"/>
<protein>
    <submittedName>
        <fullName evidence="3">Uncharacterized protein</fullName>
    </submittedName>
</protein>
<dbReference type="EMBL" id="FNAS01000005">
    <property type="protein sequence ID" value="SDE24191.1"/>
    <property type="molecule type" value="Genomic_DNA"/>
</dbReference>
<sequence length="420" mass="48607">MKEQLKNFFLKNFQQDKETQKPTSIKSSDFDSELSIITYEEWGFEQAQKQNGNKMAFIGSMNLVKQEYKRRELRKQEKTHENINKAKEELSRLETQIGEKKSTVESITDKIQTFKDKINTLQKEIIRIKENPQEILKDRMSKAGFLIGLFILSFLTVYLFIFYSSASYSGFFKKFTGGDSVGSSIFDPQAIAKAYKYGLTVLVLILTIPFIFLGLGYLIHKFQEGKGPEKYIKIGAMILITFGFDALLAYKIEKELYEVKRMMDATGALPPHKLSMALDSENFWLVIFAGFIAYIIWGFIFDFVMDSYDKLDVVKQAITARETEIKINQGDIDKCQEEKEKAEAEIIRLEGDCKKQQAIISGNTIIIDWGIFGNALLEFSNGWANWMTHNKKTKDQIDEIWQEQEKFLNQHQNEINNKNN</sequence>
<keyword evidence="4" id="KW-1185">Reference proteome</keyword>
<proteinExistence type="predicted"/>
<feature type="transmembrane region" description="Helical" evidence="2">
    <location>
        <begin position="197"/>
        <end position="219"/>
    </location>
</feature>
<feature type="transmembrane region" description="Helical" evidence="2">
    <location>
        <begin position="231"/>
        <end position="252"/>
    </location>
</feature>
<dbReference type="RefSeq" id="WP_092736264.1">
    <property type="nucleotide sequence ID" value="NZ_FNAS01000005.1"/>
</dbReference>
<gene>
    <name evidence="3" type="ORF">SAMN05421544_10596</name>
</gene>
<reference evidence="3 4" key="1">
    <citation type="submission" date="2016-10" db="EMBL/GenBank/DDBJ databases">
        <authorList>
            <person name="de Groot N.N."/>
        </authorList>
    </citation>
    <scope>NUCLEOTIDE SEQUENCE [LARGE SCALE GENOMIC DNA]</scope>
    <source>
        <strain evidence="3 4">DSM 24015</strain>
    </source>
</reference>
<keyword evidence="1" id="KW-0175">Coiled coil</keyword>
<keyword evidence="2" id="KW-1133">Transmembrane helix</keyword>
<evidence type="ECO:0000256" key="2">
    <source>
        <dbReference type="SAM" id="Phobius"/>
    </source>
</evidence>
<evidence type="ECO:0000313" key="3">
    <source>
        <dbReference type="EMBL" id="SDE24191.1"/>
    </source>
</evidence>
<feature type="transmembrane region" description="Helical" evidence="2">
    <location>
        <begin position="283"/>
        <end position="305"/>
    </location>
</feature>
<evidence type="ECO:0000313" key="4">
    <source>
        <dbReference type="Proteomes" id="UP000198517"/>
    </source>
</evidence>
<keyword evidence="2" id="KW-0472">Membrane</keyword>
<feature type="transmembrane region" description="Helical" evidence="2">
    <location>
        <begin position="143"/>
        <end position="163"/>
    </location>
</feature>
<dbReference type="Proteomes" id="UP000198517">
    <property type="component" value="Unassembled WGS sequence"/>
</dbReference>
<dbReference type="OrthoDB" id="635705at2"/>
<feature type="coiled-coil region" evidence="1">
    <location>
        <begin position="325"/>
        <end position="359"/>
    </location>
</feature>
<dbReference type="AlphaFoldDB" id="A0A1G7BAZ9"/>
<feature type="coiled-coil region" evidence="1">
    <location>
        <begin position="69"/>
        <end position="131"/>
    </location>
</feature>
<organism evidence="3 4">
    <name type="scientific">Riemerella columbipharyngis</name>
    <dbReference type="NCBI Taxonomy" id="1071918"/>
    <lineage>
        <taxon>Bacteria</taxon>
        <taxon>Pseudomonadati</taxon>
        <taxon>Bacteroidota</taxon>
        <taxon>Flavobacteriia</taxon>
        <taxon>Flavobacteriales</taxon>
        <taxon>Weeksellaceae</taxon>
        <taxon>Riemerella</taxon>
    </lineage>
</organism>